<protein>
    <recommendedName>
        <fullName evidence="2">[acyl-carrier-protein] S-malonyltransferase</fullName>
        <ecNumber evidence="2">2.3.1.39</ecNumber>
    </recommendedName>
</protein>
<dbReference type="InterPro" id="IPR018240">
    <property type="entry name" value="Clathrin_mu_CS"/>
</dbReference>
<dbReference type="AlphaFoldDB" id="A0A9P9Y6X7"/>
<dbReference type="GO" id="GO:0006886">
    <property type="term" value="P:intracellular protein transport"/>
    <property type="evidence" value="ECO:0007669"/>
    <property type="project" value="InterPro"/>
</dbReference>
<dbReference type="CDD" id="cd14837">
    <property type="entry name" value="AP3_Mu_N"/>
    <property type="match status" value="1"/>
</dbReference>
<dbReference type="Pfam" id="PF00928">
    <property type="entry name" value="Adap_comp_sub"/>
    <property type="match status" value="1"/>
</dbReference>
<comment type="catalytic activity">
    <reaction evidence="8">
        <text>holo-[ACP] + malonyl-CoA = malonyl-[ACP] + CoA</text>
        <dbReference type="Rhea" id="RHEA:41792"/>
        <dbReference type="Rhea" id="RHEA-COMP:9623"/>
        <dbReference type="Rhea" id="RHEA-COMP:9685"/>
        <dbReference type="ChEBI" id="CHEBI:57287"/>
        <dbReference type="ChEBI" id="CHEBI:57384"/>
        <dbReference type="ChEBI" id="CHEBI:64479"/>
        <dbReference type="ChEBI" id="CHEBI:78449"/>
        <dbReference type="EC" id="2.3.1.39"/>
    </reaction>
</comment>
<evidence type="ECO:0000256" key="1">
    <source>
        <dbReference type="ARBA" id="ARBA00004308"/>
    </source>
</evidence>
<comment type="caution">
    <text evidence="10">The sequence shown here is derived from an EMBL/GenBank/DDBJ whole genome shotgun (WGS) entry which is preliminary data.</text>
</comment>
<feature type="domain" description="MHD" evidence="9">
    <location>
        <begin position="179"/>
        <end position="476"/>
    </location>
</feature>
<evidence type="ECO:0000256" key="4">
    <source>
        <dbReference type="ARBA" id="ARBA00022679"/>
    </source>
</evidence>
<dbReference type="EC" id="2.3.1.39" evidence="2"/>
<reference evidence="10" key="1">
    <citation type="journal article" date="2021" name="J Fungi (Basel)">
        <title>Genomic and Metabolomic Analyses of the Marine Fungus Emericellopsis cladophorae: Insights into Saltwater Adaptability Mechanisms and Its Biosynthetic Potential.</title>
        <authorList>
            <person name="Goncalves M.F.M."/>
            <person name="Hilario S."/>
            <person name="Van de Peer Y."/>
            <person name="Esteves A.C."/>
            <person name="Alves A."/>
        </authorList>
    </citation>
    <scope>NUCLEOTIDE SEQUENCE</scope>
    <source>
        <strain evidence="10">MUM 19.33</strain>
    </source>
</reference>
<gene>
    <name evidence="10" type="ORF">J7T54_006495</name>
</gene>
<dbReference type="SMART" id="SM00827">
    <property type="entry name" value="PKS_AT"/>
    <property type="match status" value="1"/>
</dbReference>
<dbReference type="InterPro" id="IPR014043">
    <property type="entry name" value="Acyl_transferase_dom"/>
</dbReference>
<evidence type="ECO:0000256" key="2">
    <source>
        <dbReference type="ARBA" id="ARBA00013258"/>
    </source>
</evidence>
<evidence type="ECO:0000313" key="10">
    <source>
        <dbReference type="EMBL" id="KAI6784450.1"/>
    </source>
</evidence>
<dbReference type="InterPro" id="IPR028565">
    <property type="entry name" value="MHD"/>
</dbReference>
<accession>A0A9P9Y6X7</accession>
<evidence type="ECO:0000256" key="3">
    <source>
        <dbReference type="ARBA" id="ARBA00022448"/>
    </source>
</evidence>
<keyword evidence="11" id="KW-1185">Reference proteome</keyword>
<name>A0A9P9Y6X7_9HYPO</name>
<dbReference type="GO" id="GO:0004314">
    <property type="term" value="F:[acyl-carrier-protein] S-malonyltransferase activity"/>
    <property type="evidence" value="ECO:0007669"/>
    <property type="project" value="UniProtKB-EC"/>
</dbReference>
<dbReference type="GO" id="GO:0030131">
    <property type="term" value="C:clathrin adaptor complex"/>
    <property type="evidence" value="ECO:0007669"/>
    <property type="project" value="InterPro"/>
</dbReference>
<organism evidence="10 11">
    <name type="scientific">Emericellopsis cladophorae</name>
    <dbReference type="NCBI Taxonomy" id="2686198"/>
    <lineage>
        <taxon>Eukaryota</taxon>
        <taxon>Fungi</taxon>
        <taxon>Dikarya</taxon>
        <taxon>Ascomycota</taxon>
        <taxon>Pezizomycotina</taxon>
        <taxon>Sordariomycetes</taxon>
        <taxon>Hypocreomycetidae</taxon>
        <taxon>Hypocreales</taxon>
        <taxon>Bionectriaceae</taxon>
        <taxon>Emericellopsis</taxon>
    </lineage>
</organism>
<dbReference type="EMBL" id="JAGIXG020000004">
    <property type="protein sequence ID" value="KAI6784450.1"/>
    <property type="molecule type" value="Genomic_DNA"/>
</dbReference>
<keyword evidence="6" id="KW-0472">Membrane</keyword>
<dbReference type="SUPFAM" id="SSF64356">
    <property type="entry name" value="SNARE-like"/>
    <property type="match status" value="1"/>
</dbReference>
<dbReference type="Proteomes" id="UP001055219">
    <property type="component" value="Unassembled WGS sequence"/>
</dbReference>
<keyword evidence="3" id="KW-0813">Transport</keyword>
<dbReference type="SUPFAM" id="SSF49447">
    <property type="entry name" value="Second domain of Mu2 adaptin subunit (ap50) of ap2 adaptor"/>
    <property type="match status" value="1"/>
</dbReference>
<dbReference type="PROSITE" id="PS00991">
    <property type="entry name" value="CLAT_ADAPTOR_M_2"/>
    <property type="match status" value="1"/>
</dbReference>
<sequence>MNGVIEAVHIYDDNRPLSATQLLPLYLEHQAPRPNLIYLPNTNPPTLVFSLTHANQLYLATSSAEIEPLLVLEFLHRVIDALEDFVGAPLLAIKIEQNYDIVAQLLTEMCDAGMISTTEPNALREVVVVEGWMGKLLGSINLPGSSSSNPNLPATAMSSLSSAQAPALPWRRSNVRHTSNEMYADIIETLSVTLAPSGRPLAAFANGSIAFTSKVSGVPDITLSLNSPSGKHNIGGIMELPVFHPCVRLNRWRERPGELSFIPPDGRFILAGYEVDLLPFTSGKTGNISANNLKLPVSLEVKTGMGPTGAEFEVRLQANMIPGTTGGGTGRLGGSHPGTQASPSIEDLAVTVPLPAEVRNLSDIRPSKGDASFNPGDKVLEWHIPSKAISEPTSYFGLRCTVVGTLAAENDDAIDDDASTMAFHKDFSYNEPYQSEPAVSGGNTEKPAVNDDKDAKKVAQNKILMPSSASVSFSVKGWLASGLKVESIMLDTRKSQGVQRVGMLTPWLEAFPRTANETIEEINHHVGYDLASIIQNGSSRQLTLTNHAQPAIMATSILILRVLEREFNFTVADNFDYTLGHSLGEFAALVAGGYIAFEDSIYLVKQRAEAMSEATRRVIKDHGGEYGMVAIVTEPEYLEPLIKVIYGFVGHSSAGNKGESSESVPPIEQVLIANINSKNQIVLSGCIERIKTLVAHVRQFLGHDPRAVRLHSDSPFHSPIMKPAVAVVRNLLNQTSRVPGRESDDMVTFPGRIPCVSNVTGRPFRDKDNLKDLVSRSCLETVRWWDSIKYLDQEERVRRWVGIGPGKVGRNLVGKEVGMRGKDMVKGGGVWAITDPAEIEDVLRGLEDTNNVMDEEDEVLFSD</sequence>
<dbReference type="InterPro" id="IPR036168">
    <property type="entry name" value="AP2_Mu_C_sf"/>
</dbReference>
<evidence type="ECO:0000313" key="11">
    <source>
        <dbReference type="Proteomes" id="UP001055219"/>
    </source>
</evidence>
<keyword evidence="5" id="KW-0653">Protein transport</keyword>
<evidence type="ECO:0000256" key="5">
    <source>
        <dbReference type="ARBA" id="ARBA00022927"/>
    </source>
</evidence>
<dbReference type="GeneID" id="75832973"/>
<evidence type="ECO:0000256" key="7">
    <source>
        <dbReference type="ARBA" id="ARBA00023315"/>
    </source>
</evidence>
<dbReference type="InterPro" id="IPR016036">
    <property type="entry name" value="Malonyl_transacylase_ACP-bd"/>
</dbReference>
<dbReference type="GO" id="GO:0016192">
    <property type="term" value="P:vesicle-mediated transport"/>
    <property type="evidence" value="ECO:0007669"/>
    <property type="project" value="InterPro"/>
</dbReference>
<dbReference type="FunFam" id="3.30.70.250:FF:000006">
    <property type="entry name" value="Malonyl CoA-acyl carrier protein transacylase"/>
    <property type="match status" value="1"/>
</dbReference>
<dbReference type="InterPro" id="IPR011012">
    <property type="entry name" value="Longin-like_dom_sf"/>
</dbReference>
<keyword evidence="4" id="KW-0808">Transferase</keyword>
<dbReference type="Gene3D" id="3.30.70.250">
    <property type="entry name" value="Malonyl-CoA ACP transacylase, ACP-binding"/>
    <property type="match status" value="1"/>
</dbReference>
<evidence type="ECO:0000259" key="9">
    <source>
        <dbReference type="PROSITE" id="PS51072"/>
    </source>
</evidence>
<dbReference type="Gene3D" id="3.30.450.60">
    <property type="match status" value="1"/>
</dbReference>
<comment type="subcellular location">
    <subcellularLocation>
        <location evidence="1">Endomembrane system</location>
    </subcellularLocation>
</comment>
<dbReference type="RefSeq" id="XP_051365306.1">
    <property type="nucleotide sequence ID" value="XM_051502932.1"/>
</dbReference>
<dbReference type="Gene3D" id="3.40.366.10">
    <property type="entry name" value="Malonyl-Coenzyme A Acyl Carrier Protein, domain 2"/>
    <property type="match status" value="1"/>
</dbReference>
<dbReference type="GO" id="GO:0005739">
    <property type="term" value="C:mitochondrion"/>
    <property type="evidence" value="ECO:0007669"/>
    <property type="project" value="TreeGrafter"/>
</dbReference>
<dbReference type="PROSITE" id="PS51072">
    <property type="entry name" value="MHD"/>
    <property type="match status" value="1"/>
</dbReference>
<evidence type="ECO:0000256" key="6">
    <source>
        <dbReference type="ARBA" id="ARBA00023136"/>
    </source>
</evidence>
<dbReference type="PANTHER" id="PTHR42681:SF1">
    <property type="entry name" value="MALONYL-COA-ACYL CARRIER PROTEIN TRANSACYLASE, MITOCHONDRIAL"/>
    <property type="match status" value="1"/>
</dbReference>
<dbReference type="PANTHER" id="PTHR42681">
    <property type="entry name" value="MALONYL-COA-ACYL CARRIER PROTEIN TRANSACYLASE, MITOCHONDRIAL"/>
    <property type="match status" value="1"/>
</dbReference>
<dbReference type="InterPro" id="IPR016035">
    <property type="entry name" value="Acyl_Trfase/lysoPLipase"/>
</dbReference>
<reference evidence="10" key="2">
    <citation type="submission" date="2022-07" db="EMBL/GenBank/DDBJ databases">
        <authorList>
            <person name="Goncalves M.F.M."/>
            <person name="Hilario S."/>
            <person name="Van De Peer Y."/>
            <person name="Esteves A.C."/>
            <person name="Alves A."/>
        </authorList>
    </citation>
    <scope>NUCLEOTIDE SEQUENCE</scope>
    <source>
        <strain evidence="10">MUM 19.33</strain>
    </source>
</reference>
<dbReference type="GO" id="GO:0006633">
    <property type="term" value="P:fatty acid biosynthetic process"/>
    <property type="evidence" value="ECO:0007669"/>
    <property type="project" value="TreeGrafter"/>
</dbReference>
<dbReference type="OrthoDB" id="541883at2759"/>
<dbReference type="SUPFAM" id="SSF52151">
    <property type="entry name" value="FabD/lysophospholipase-like"/>
    <property type="match status" value="1"/>
</dbReference>
<dbReference type="InterPro" id="IPR050858">
    <property type="entry name" value="Mal-CoA-ACP_Trans/PKS_FabD"/>
</dbReference>
<dbReference type="GO" id="GO:0012505">
    <property type="term" value="C:endomembrane system"/>
    <property type="evidence" value="ECO:0007669"/>
    <property type="project" value="UniProtKB-SubCell"/>
</dbReference>
<dbReference type="Gene3D" id="2.60.40.1170">
    <property type="entry name" value="Mu homology domain, subdomain B"/>
    <property type="match status" value="2"/>
</dbReference>
<dbReference type="InterPro" id="IPR001227">
    <property type="entry name" value="Ac_transferase_dom_sf"/>
</dbReference>
<evidence type="ECO:0000256" key="8">
    <source>
        <dbReference type="ARBA" id="ARBA00048462"/>
    </source>
</evidence>
<dbReference type="SUPFAM" id="SSF55048">
    <property type="entry name" value="Probable ACP-binding domain of malonyl-CoA ACP transacylase"/>
    <property type="match status" value="1"/>
</dbReference>
<keyword evidence="7" id="KW-0012">Acyltransferase</keyword>
<proteinExistence type="predicted"/>